<evidence type="ECO:0000256" key="4">
    <source>
        <dbReference type="ARBA" id="ARBA00023157"/>
    </source>
</evidence>
<evidence type="ECO:0000256" key="1">
    <source>
        <dbReference type="ARBA" id="ARBA00022670"/>
    </source>
</evidence>
<dbReference type="PANTHER" id="PTHR24276:SF91">
    <property type="entry name" value="AT26814P-RELATED"/>
    <property type="match status" value="1"/>
</dbReference>
<dbReference type="AlphaFoldDB" id="A0AAV2NVU5"/>
<organism evidence="7 8">
    <name type="scientific">Lasius platythorax</name>
    <dbReference type="NCBI Taxonomy" id="488582"/>
    <lineage>
        <taxon>Eukaryota</taxon>
        <taxon>Metazoa</taxon>
        <taxon>Ecdysozoa</taxon>
        <taxon>Arthropoda</taxon>
        <taxon>Hexapoda</taxon>
        <taxon>Insecta</taxon>
        <taxon>Pterygota</taxon>
        <taxon>Neoptera</taxon>
        <taxon>Endopterygota</taxon>
        <taxon>Hymenoptera</taxon>
        <taxon>Apocrita</taxon>
        <taxon>Aculeata</taxon>
        <taxon>Formicoidea</taxon>
        <taxon>Formicidae</taxon>
        <taxon>Formicinae</taxon>
        <taxon>Lasius</taxon>
        <taxon>Lasius</taxon>
    </lineage>
</organism>
<dbReference type="EMBL" id="OZ034828">
    <property type="protein sequence ID" value="CAL1684654.1"/>
    <property type="molecule type" value="Genomic_DNA"/>
</dbReference>
<dbReference type="Proteomes" id="UP001497644">
    <property type="component" value="Chromosome 5"/>
</dbReference>
<evidence type="ECO:0000259" key="6">
    <source>
        <dbReference type="PROSITE" id="PS50240"/>
    </source>
</evidence>
<dbReference type="PANTHER" id="PTHR24276">
    <property type="entry name" value="POLYSERASE-RELATED"/>
    <property type="match status" value="1"/>
</dbReference>
<keyword evidence="2" id="KW-0378">Hydrolase</keyword>
<dbReference type="Gene3D" id="2.40.10.10">
    <property type="entry name" value="Trypsin-like serine proteases"/>
    <property type="match status" value="1"/>
</dbReference>
<feature type="signal peptide" evidence="5">
    <location>
        <begin position="1"/>
        <end position="20"/>
    </location>
</feature>
<dbReference type="PROSITE" id="PS50240">
    <property type="entry name" value="TRYPSIN_DOM"/>
    <property type="match status" value="1"/>
</dbReference>
<keyword evidence="5" id="KW-0732">Signal</keyword>
<dbReference type="InterPro" id="IPR001254">
    <property type="entry name" value="Trypsin_dom"/>
</dbReference>
<proteinExistence type="predicted"/>
<dbReference type="GO" id="GO:0006508">
    <property type="term" value="P:proteolysis"/>
    <property type="evidence" value="ECO:0007669"/>
    <property type="project" value="UniProtKB-KW"/>
</dbReference>
<gene>
    <name evidence="7" type="ORF">LPLAT_LOCUS10236</name>
</gene>
<dbReference type="SUPFAM" id="SSF50494">
    <property type="entry name" value="Trypsin-like serine proteases"/>
    <property type="match status" value="1"/>
</dbReference>
<evidence type="ECO:0000256" key="2">
    <source>
        <dbReference type="ARBA" id="ARBA00022801"/>
    </source>
</evidence>
<evidence type="ECO:0000256" key="3">
    <source>
        <dbReference type="ARBA" id="ARBA00022825"/>
    </source>
</evidence>
<keyword evidence="8" id="KW-1185">Reference proteome</keyword>
<dbReference type="InterPro" id="IPR009003">
    <property type="entry name" value="Peptidase_S1_PA"/>
</dbReference>
<dbReference type="InterPro" id="IPR050430">
    <property type="entry name" value="Peptidase_S1"/>
</dbReference>
<dbReference type="PROSITE" id="PS00134">
    <property type="entry name" value="TRYPSIN_HIS"/>
    <property type="match status" value="1"/>
</dbReference>
<feature type="chain" id="PRO_5043920751" description="Peptidase S1 domain-containing protein" evidence="5">
    <location>
        <begin position="21"/>
        <end position="90"/>
    </location>
</feature>
<reference evidence="7" key="1">
    <citation type="submission" date="2024-04" db="EMBL/GenBank/DDBJ databases">
        <authorList>
            <consortium name="Molecular Ecology Group"/>
        </authorList>
    </citation>
    <scope>NUCLEOTIDE SEQUENCE</scope>
</reference>
<keyword evidence="4" id="KW-1015">Disulfide bond</keyword>
<evidence type="ECO:0000256" key="5">
    <source>
        <dbReference type="SAM" id="SignalP"/>
    </source>
</evidence>
<dbReference type="InterPro" id="IPR018114">
    <property type="entry name" value="TRYPSIN_HIS"/>
</dbReference>
<keyword evidence="3" id="KW-0720">Serine protease</keyword>
<sequence length="90" mass="9784">MYSFVCLLFVALTYTVQVQGGLSPRIVGGKDAPVGKYPYQISLRFLGSHTCGGSIVNPRTVLTAAHCVEGRENQLQYLSVHAGTYTSLLY</sequence>
<evidence type="ECO:0000313" key="8">
    <source>
        <dbReference type="Proteomes" id="UP001497644"/>
    </source>
</evidence>
<keyword evidence="1" id="KW-0645">Protease</keyword>
<dbReference type="InterPro" id="IPR043504">
    <property type="entry name" value="Peptidase_S1_PA_chymotrypsin"/>
</dbReference>
<accession>A0AAV2NVU5</accession>
<evidence type="ECO:0000313" key="7">
    <source>
        <dbReference type="EMBL" id="CAL1684654.1"/>
    </source>
</evidence>
<dbReference type="Pfam" id="PF00089">
    <property type="entry name" value="Trypsin"/>
    <property type="match status" value="1"/>
</dbReference>
<dbReference type="GO" id="GO:0004252">
    <property type="term" value="F:serine-type endopeptidase activity"/>
    <property type="evidence" value="ECO:0007669"/>
    <property type="project" value="InterPro"/>
</dbReference>
<name>A0AAV2NVU5_9HYME</name>
<protein>
    <recommendedName>
        <fullName evidence="6">Peptidase S1 domain-containing protein</fullName>
    </recommendedName>
</protein>
<feature type="domain" description="Peptidase S1" evidence="6">
    <location>
        <begin position="26"/>
        <end position="90"/>
    </location>
</feature>